<keyword evidence="2" id="KW-0479">Metal-binding</keyword>
<dbReference type="EMBL" id="PKLZ01000013">
    <property type="protein sequence ID" value="PLW81427.1"/>
    <property type="molecule type" value="Genomic_DNA"/>
</dbReference>
<dbReference type="Proteomes" id="UP000234845">
    <property type="component" value="Unassembled WGS sequence"/>
</dbReference>
<sequence>MNLKTRLAAREQLVGTFIKTPSPMLCEVIGSTALDLVCLDAEHSPFDRLVQDQCIHALRSAGMPSLVRVPSAAPEHILNALDCGATGVVIPHVTSGEMAAAVVNSAHFGAGGRGYAGSTRAAGYTAKPMGNHLRDSAEETVVLAQIEDLPALEHIDEIAAVDGIDCLFIGRIDLTVALGARSPKDDVVLSAVERICRSGADAGRTIGMFVGDLDELAYWKQRGASLFLLSSDHGLLLQGAAQLVDRFRT</sequence>
<comment type="caution">
    <text evidence="5">The sequence shown here is derived from an EMBL/GenBank/DDBJ whole genome shotgun (WGS) entry which is preliminary data.</text>
</comment>
<comment type="similarity">
    <text evidence="1">Belongs to the HpcH/HpaI aldolase family.</text>
</comment>
<keyword evidence="6" id="KW-1185">Reference proteome</keyword>
<dbReference type="PANTHER" id="PTHR30502:SF0">
    <property type="entry name" value="PHOSPHOENOLPYRUVATE CARBOXYLASE FAMILY PROTEIN"/>
    <property type="match status" value="1"/>
</dbReference>
<dbReference type="RefSeq" id="WP_101522433.1">
    <property type="nucleotide sequence ID" value="NZ_PKLZ01000013.1"/>
</dbReference>
<dbReference type="GO" id="GO:0016832">
    <property type="term" value="F:aldehyde-lyase activity"/>
    <property type="evidence" value="ECO:0007669"/>
    <property type="project" value="TreeGrafter"/>
</dbReference>
<evidence type="ECO:0000256" key="1">
    <source>
        <dbReference type="ARBA" id="ARBA00005568"/>
    </source>
</evidence>
<protein>
    <submittedName>
        <fullName evidence="5">Aldolase</fullName>
    </submittedName>
</protein>
<organism evidence="5 6">
    <name type="scientific">Kineobactrum sediminis</name>
    <dbReference type="NCBI Taxonomy" id="1905677"/>
    <lineage>
        <taxon>Bacteria</taxon>
        <taxon>Pseudomonadati</taxon>
        <taxon>Pseudomonadota</taxon>
        <taxon>Gammaproteobacteria</taxon>
        <taxon>Cellvibrionales</taxon>
        <taxon>Halieaceae</taxon>
        <taxon>Kineobactrum</taxon>
    </lineage>
</organism>
<keyword evidence="3" id="KW-0456">Lyase</keyword>
<dbReference type="OrthoDB" id="86160at2"/>
<dbReference type="PANTHER" id="PTHR30502">
    <property type="entry name" value="2-KETO-3-DEOXY-L-RHAMNONATE ALDOLASE"/>
    <property type="match status" value="1"/>
</dbReference>
<gene>
    <name evidence="5" type="ORF">CWI75_15465</name>
</gene>
<dbReference type="GO" id="GO:0046872">
    <property type="term" value="F:metal ion binding"/>
    <property type="evidence" value="ECO:0007669"/>
    <property type="project" value="UniProtKB-KW"/>
</dbReference>
<dbReference type="InterPro" id="IPR040442">
    <property type="entry name" value="Pyrv_kinase-like_dom_sf"/>
</dbReference>
<dbReference type="Gene3D" id="3.20.20.60">
    <property type="entry name" value="Phosphoenolpyruvate-binding domains"/>
    <property type="match status" value="1"/>
</dbReference>
<dbReference type="InterPro" id="IPR005000">
    <property type="entry name" value="Aldolase/citrate-lyase_domain"/>
</dbReference>
<proteinExistence type="inferred from homology"/>
<dbReference type="Pfam" id="PF03328">
    <property type="entry name" value="HpcH_HpaI"/>
    <property type="match status" value="1"/>
</dbReference>
<reference evidence="6" key="1">
    <citation type="submission" date="2017-11" db="EMBL/GenBank/DDBJ databases">
        <title>The draft genome sequence of Chromatocurvus sp. F02.</title>
        <authorList>
            <person name="Du Z.-J."/>
            <person name="Chang Y.-Q."/>
        </authorList>
    </citation>
    <scope>NUCLEOTIDE SEQUENCE [LARGE SCALE GENOMIC DNA]</scope>
    <source>
        <strain evidence="6">F02</strain>
    </source>
</reference>
<dbReference type="GO" id="GO:0005737">
    <property type="term" value="C:cytoplasm"/>
    <property type="evidence" value="ECO:0007669"/>
    <property type="project" value="TreeGrafter"/>
</dbReference>
<dbReference type="InterPro" id="IPR050251">
    <property type="entry name" value="HpcH-HpaI_aldolase"/>
</dbReference>
<dbReference type="AlphaFoldDB" id="A0A2N5XZ58"/>
<feature type="domain" description="HpcH/HpaI aldolase/citrate lyase" evidence="4">
    <location>
        <begin position="15"/>
        <end position="236"/>
    </location>
</feature>
<evidence type="ECO:0000259" key="4">
    <source>
        <dbReference type="Pfam" id="PF03328"/>
    </source>
</evidence>
<evidence type="ECO:0000256" key="2">
    <source>
        <dbReference type="ARBA" id="ARBA00022723"/>
    </source>
</evidence>
<accession>A0A2N5XZ58</accession>
<name>A0A2N5XZ58_9GAMM</name>
<dbReference type="InterPro" id="IPR015813">
    <property type="entry name" value="Pyrv/PenolPyrv_kinase-like_dom"/>
</dbReference>
<dbReference type="SUPFAM" id="SSF51621">
    <property type="entry name" value="Phosphoenolpyruvate/pyruvate domain"/>
    <property type="match status" value="1"/>
</dbReference>
<evidence type="ECO:0000313" key="5">
    <source>
        <dbReference type="EMBL" id="PLW81427.1"/>
    </source>
</evidence>
<evidence type="ECO:0000313" key="6">
    <source>
        <dbReference type="Proteomes" id="UP000234845"/>
    </source>
</evidence>
<evidence type="ECO:0000256" key="3">
    <source>
        <dbReference type="ARBA" id="ARBA00023239"/>
    </source>
</evidence>